<evidence type="ECO:0000313" key="1">
    <source>
        <dbReference type="EMBL" id="SMP22105.1"/>
    </source>
</evidence>
<dbReference type="Proteomes" id="UP001157961">
    <property type="component" value="Unassembled WGS sequence"/>
</dbReference>
<dbReference type="PANTHER" id="PTHR45458">
    <property type="entry name" value="SHORT-CHAIN DEHYDROGENASE/REDUCTASE SDR"/>
    <property type="match status" value="1"/>
</dbReference>
<reference evidence="1 2" key="1">
    <citation type="submission" date="2017-05" db="EMBL/GenBank/DDBJ databases">
        <authorList>
            <person name="Varghese N."/>
            <person name="Submissions S."/>
        </authorList>
    </citation>
    <scope>NUCLEOTIDE SEQUENCE [LARGE SCALE GENOMIC DNA]</scope>
    <source>
        <strain evidence="1 2">DSM 29734</strain>
    </source>
</reference>
<dbReference type="EMBL" id="FXTY01000004">
    <property type="protein sequence ID" value="SMP22105.1"/>
    <property type="molecule type" value="Genomic_DNA"/>
</dbReference>
<dbReference type="Gene3D" id="3.40.50.720">
    <property type="entry name" value="NAD(P)-binding Rossmann-like Domain"/>
    <property type="match status" value="1"/>
</dbReference>
<dbReference type="Pfam" id="PF00106">
    <property type="entry name" value="adh_short"/>
    <property type="match status" value="1"/>
</dbReference>
<dbReference type="InterPro" id="IPR036291">
    <property type="entry name" value="NAD(P)-bd_dom_sf"/>
</dbReference>
<name>A0ABY1NYH1_9RHOB</name>
<organism evidence="1 2">
    <name type="scientific">Shimia sagamensis</name>
    <dbReference type="NCBI Taxonomy" id="1566352"/>
    <lineage>
        <taxon>Bacteria</taxon>
        <taxon>Pseudomonadati</taxon>
        <taxon>Pseudomonadota</taxon>
        <taxon>Alphaproteobacteria</taxon>
        <taxon>Rhodobacterales</taxon>
        <taxon>Roseobacteraceae</taxon>
    </lineage>
</organism>
<comment type="caution">
    <text evidence="1">The sequence shown here is derived from an EMBL/GenBank/DDBJ whole genome shotgun (WGS) entry which is preliminary data.</text>
</comment>
<dbReference type="InterPro" id="IPR002347">
    <property type="entry name" value="SDR_fam"/>
</dbReference>
<evidence type="ECO:0000313" key="2">
    <source>
        <dbReference type="Proteomes" id="UP001157961"/>
    </source>
</evidence>
<accession>A0ABY1NYH1</accession>
<dbReference type="RefSeq" id="WP_283426082.1">
    <property type="nucleotide sequence ID" value="NZ_FXTY01000004.1"/>
</dbReference>
<gene>
    <name evidence="1" type="ORF">SAMN06265373_104113</name>
</gene>
<proteinExistence type="predicted"/>
<protein>
    <submittedName>
        <fullName evidence="1">NAD(P)-dependent dehydrogenase, short-chain alcohol dehydrogenase family</fullName>
    </submittedName>
</protein>
<dbReference type="InterPro" id="IPR052184">
    <property type="entry name" value="SDR_enzymes"/>
</dbReference>
<dbReference type="SUPFAM" id="SSF51735">
    <property type="entry name" value="NAD(P)-binding Rossmann-fold domains"/>
    <property type="match status" value="1"/>
</dbReference>
<keyword evidence="2" id="KW-1185">Reference proteome</keyword>
<sequence length="214" mass="22337">MHVVITGANRGIGLALDQTLRAQGHQVTGTSRSGGECLKLDVTSADSQRAMAQALDTQPVDLLICNAGVFLDKGQNLADGYAPDLWANTFAANVAGVFLTVQNLLPNLQLAQNPKIAIISSQMGSSTKVGGGGYIYRASKAAALNLGLNLAEDLKHIGIAVGIYHPGWVKTDMGGDGGDITVTESATCLAQRFAELSLDSTGCFQTWDGRAHPV</sequence>
<dbReference type="PANTHER" id="PTHR45458:SF1">
    <property type="entry name" value="SHORT CHAIN DEHYDROGENASE"/>
    <property type="match status" value="1"/>
</dbReference>
<dbReference type="PRINTS" id="PR00081">
    <property type="entry name" value="GDHRDH"/>
</dbReference>